<accession>A0A645FR93</accession>
<dbReference type="PANTHER" id="PTHR42935:SF1">
    <property type="entry name" value="SLR0930 PROTEIN"/>
    <property type="match status" value="1"/>
</dbReference>
<dbReference type="InterPro" id="IPR008533">
    <property type="entry name" value="DUF815"/>
</dbReference>
<gene>
    <name evidence="1" type="ORF">SDC9_164296</name>
</gene>
<dbReference type="AlphaFoldDB" id="A0A645FR93"/>
<protein>
    <submittedName>
        <fullName evidence="1">Uncharacterized protein</fullName>
    </submittedName>
</protein>
<sequence>MRETFSERGNDEVNLHETIQERTALSERFGIRVLFVGLNQDDYLALVENLAAQADVKMAKEQLWKEAIQWEREHASRTPRTALQFVSYLQSKRT</sequence>
<evidence type="ECO:0000313" key="1">
    <source>
        <dbReference type="EMBL" id="MPN16947.1"/>
    </source>
</evidence>
<dbReference type="PANTHER" id="PTHR42935">
    <property type="entry name" value="SLR0930 PROTEIN"/>
    <property type="match status" value="1"/>
</dbReference>
<proteinExistence type="predicted"/>
<organism evidence="1">
    <name type="scientific">bioreactor metagenome</name>
    <dbReference type="NCBI Taxonomy" id="1076179"/>
    <lineage>
        <taxon>unclassified sequences</taxon>
        <taxon>metagenomes</taxon>
        <taxon>ecological metagenomes</taxon>
    </lineage>
</organism>
<comment type="caution">
    <text evidence="1">The sequence shown here is derived from an EMBL/GenBank/DDBJ whole genome shotgun (WGS) entry which is preliminary data.</text>
</comment>
<name>A0A645FR93_9ZZZZ</name>
<dbReference type="Pfam" id="PF05673">
    <property type="entry name" value="DUF815"/>
    <property type="match status" value="1"/>
</dbReference>
<reference evidence="1" key="1">
    <citation type="submission" date="2019-08" db="EMBL/GenBank/DDBJ databases">
        <authorList>
            <person name="Kucharzyk K."/>
            <person name="Murdoch R.W."/>
            <person name="Higgins S."/>
            <person name="Loffler F."/>
        </authorList>
    </citation>
    <scope>NUCLEOTIDE SEQUENCE</scope>
</reference>
<dbReference type="EMBL" id="VSSQ01063963">
    <property type="protein sequence ID" value="MPN16947.1"/>
    <property type="molecule type" value="Genomic_DNA"/>
</dbReference>